<accession>A0A415PCF4</accession>
<protein>
    <submittedName>
        <fullName evidence="3">Uncharacterized protein</fullName>
    </submittedName>
</protein>
<dbReference type="GeneID" id="92793845"/>
<comment type="caution">
    <text evidence="3">The sequence shown here is derived from an EMBL/GenBank/DDBJ whole genome shotgun (WGS) entry which is preliminary data.</text>
</comment>
<reference evidence="3 4" key="1">
    <citation type="submission" date="2018-08" db="EMBL/GenBank/DDBJ databases">
        <title>A genome reference for cultivated species of the human gut microbiota.</title>
        <authorList>
            <person name="Zou Y."/>
            <person name="Xue W."/>
            <person name="Luo G."/>
        </authorList>
    </citation>
    <scope>NUCLEOTIDE SEQUENCE [LARGE SCALE GENOMIC DNA]</scope>
    <source>
        <strain evidence="3 4">AF35-6BH</strain>
    </source>
</reference>
<evidence type="ECO:0000313" key="4">
    <source>
        <dbReference type="Proteomes" id="UP000284868"/>
    </source>
</evidence>
<feature type="transmembrane region" description="Helical" evidence="1">
    <location>
        <begin position="43"/>
        <end position="68"/>
    </location>
</feature>
<organism evidence="3 4">
    <name type="scientific">Amedibacillus dolichus</name>
    <dbReference type="NCBI Taxonomy" id="31971"/>
    <lineage>
        <taxon>Bacteria</taxon>
        <taxon>Bacillati</taxon>
        <taxon>Bacillota</taxon>
        <taxon>Erysipelotrichia</taxon>
        <taxon>Erysipelotrichales</taxon>
        <taxon>Erysipelotrichaceae</taxon>
        <taxon>Amedibacillus</taxon>
    </lineage>
</organism>
<keyword evidence="1" id="KW-1133">Transmembrane helix</keyword>
<name>A0A415PCF4_9FIRM</name>
<reference evidence="2" key="2">
    <citation type="submission" date="2021-02" db="EMBL/GenBank/DDBJ databases">
        <title>Infant gut strain persistence is associated with maternal origin, phylogeny, and functional potential including surface adhesion and iron acquisition.</title>
        <authorList>
            <person name="Lou Y.C."/>
        </authorList>
    </citation>
    <scope>NUCLEOTIDE SEQUENCE</scope>
    <source>
        <strain evidence="2">L3_108_103G1_dasL3_108_103G1_concoct_2</strain>
    </source>
</reference>
<dbReference type="Proteomes" id="UP000753219">
    <property type="component" value="Unassembled WGS sequence"/>
</dbReference>
<dbReference type="EMBL" id="QRPK01000028">
    <property type="protein sequence ID" value="RHM10358.1"/>
    <property type="molecule type" value="Genomic_DNA"/>
</dbReference>
<evidence type="ECO:0000313" key="2">
    <source>
        <dbReference type="EMBL" id="MBS4883319.1"/>
    </source>
</evidence>
<evidence type="ECO:0000313" key="3">
    <source>
        <dbReference type="EMBL" id="RHM10358.1"/>
    </source>
</evidence>
<keyword evidence="1" id="KW-0812">Transmembrane</keyword>
<dbReference type="AlphaFoldDB" id="A0A415PCF4"/>
<feature type="transmembrane region" description="Helical" evidence="1">
    <location>
        <begin position="12"/>
        <end position="31"/>
    </location>
</feature>
<proteinExistence type="predicted"/>
<gene>
    <name evidence="3" type="ORF">DWZ83_06335</name>
    <name evidence="2" type="ORF">KHZ85_00905</name>
</gene>
<dbReference type="RefSeq" id="WP_004800412.1">
    <property type="nucleotide sequence ID" value="NZ_CABKNA010000002.1"/>
</dbReference>
<sequence length="82" mass="9231">MIIQFIIDVVKALIIALPIAILLNMILYMMRTFTSSAGFTINIWQMIVITGVVLFVGILGTFVGWKMLSKESIIDKIRKTNV</sequence>
<dbReference type="Proteomes" id="UP000284868">
    <property type="component" value="Unassembled WGS sequence"/>
</dbReference>
<keyword evidence="4" id="KW-1185">Reference proteome</keyword>
<keyword evidence="1" id="KW-0472">Membrane</keyword>
<dbReference type="EMBL" id="JAGZMZ010000002">
    <property type="protein sequence ID" value="MBS4883319.1"/>
    <property type="molecule type" value="Genomic_DNA"/>
</dbReference>
<evidence type="ECO:0000256" key="1">
    <source>
        <dbReference type="SAM" id="Phobius"/>
    </source>
</evidence>